<dbReference type="AlphaFoldDB" id="A0A8J7B7X1"/>
<dbReference type="SUPFAM" id="SSF53383">
    <property type="entry name" value="PLP-dependent transferases"/>
    <property type="match status" value="1"/>
</dbReference>
<dbReference type="EMBL" id="JADEWZ010000003">
    <property type="protein sequence ID" value="MBE9114760.1"/>
    <property type="molecule type" value="Genomic_DNA"/>
</dbReference>
<dbReference type="Pfam" id="PF01041">
    <property type="entry name" value="DegT_DnrJ_EryC1"/>
    <property type="match status" value="1"/>
</dbReference>
<dbReference type="FunFam" id="3.40.640.10:FF:000089">
    <property type="entry name" value="Aminotransferase, DegT/DnrJ/EryC1/StrS family"/>
    <property type="match status" value="1"/>
</dbReference>
<keyword evidence="7" id="KW-1185">Reference proteome</keyword>
<dbReference type="Proteomes" id="UP000654482">
    <property type="component" value="Unassembled WGS sequence"/>
</dbReference>
<dbReference type="Gene3D" id="3.90.1150.10">
    <property type="entry name" value="Aspartate Aminotransferase, domain 1"/>
    <property type="match status" value="1"/>
</dbReference>
<evidence type="ECO:0000256" key="1">
    <source>
        <dbReference type="ARBA" id="ARBA00022898"/>
    </source>
</evidence>
<feature type="modified residue" description="N6-(pyridoxal phosphate)lysine" evidence="4">
    <location>
        <position position="186"/>
    </location>
</feature>
<gene>
    <name evidence="6" type="ORF">IQ249_02510</name>
</gene>
<evidence type="ECO:0000256" key="4">
    <source>
        <dbReference type="PIRSR" id="PIRSR000390-2"/>
    </source>
</evidence>
<reference evidence="6" key="1">
    <citation type="submission" date="2020-10" db="EMBL/GenBank/DDBJ databases">
        <authorList>
            <person name="Castelo-Branco R."/>
            <person name="Eusebio N."/>
            <person name="Adriana R."/>
            <person name="Vieira A."/>
            <person name="Brugerolle De Fraissinette N."/>
            <person name="Rezende De Castro R."/>
            <person name="Schneider M.P."/>
            <person name="Vasconcelos V."/>
            <person name="Leao P.N."/>
        </authorList>
    </citation>
    <scope>NUCLEOTIDE SEQUENCE</scope>
    <source>
        <strain evidence="6">LEGE 07157</strain>
    </source>
</reference>
<dbReference type="GO" id="GO:0030170">
    <property type="term" value="F:pyridoxal phosphate binding"/>
    <property type="evidence" value="ECO:0007669"/>
    <property type="project" value="UniProtKB-ARBA"/>
</dbReference>
<proteinExistence type="inferred from homology"/>
<dbReference type="InterPro" id="IPR000653">
    <property type="entry name" value="DegT/StrS_aminotransferase"/>
</dbReference>
<evidence type="ECO:0000313" key="6">
    <source>
        <dbReference type="EMBL" id="MBE9114760.1"/>
    </source>
</evidence>
<dbReference type="PANTHER" id="PTHR30244">
    <property type="entry name" value="TRANSAMINASE"/>
    <property type="match status" value="1"/>
</dbReference>
<dbReference type="Gene3D" id="3.40.640.10">
    <property type="entry name" value="Type I PLP-dependent aspartate aminotransferase-like (Major domain)"/>
    <property type="match status" value="1"/>
</dbReference>
<dbReference type="InterPro" id="IPR015422">
    <property type="entry name" value="PyrdxlP-dep_Trfase_small"/>
</dbReference>
<dbReference type="GO" id="GO:0008483">
    <property type="term" value="F:transaminase activity"/>
    <property type="evidence" value="ECO:0007669"/>
    <property type="project" value="UniProtKB-KW"/>
</dbReference>
<dbReference type="PANTHER" id="PTHR30244:SF36">
    <property type="entry name" value="3-OXO-GLUCOSE-6-PHOSPHATE:GLUTAMATE AMINOTRANSFERASE"/>
    <property type="match status" value="1"/>
</dbReference>
<protein>
    <submittedName>
        <fullName evidence="6">DegT/DnrJ/EryC1/StrS family aminotransferase</fullName>
    </submittedName>
</protein>
<accession>A0A8J7B7X1</accession>
<dbReference type="GO" id="GO:0000271">
    <property type="term" value="P:polysaccharide biosynthetic process"/>
    <property type="evidence" value="ECO:0007669"/>
    <property type="project" value="TreeGrafter"/>
</dbReference>
<evidence type="ECO:0000256" key="5">
    <source>
        <dbReference type="RuleBase" id="RU004508"/>
    </source>
</evidence>
<dbReference type="PIRSF" id="PIRSF000390">
    <property type="entry name" value="PLP_StrS"/>
    <property type="match status" value="1"/>
</dbReference>
<keyword evidence="6" id="KW-0808">Transferase</keyword>
<dbReference type="RefSeq" id="WP_194027854.1">
    <property type="nucleotide sequence ID" value="NZ_JADEWZ010000003.1"/>
</dbReference>
<sequence>MNKIPPLDLTKQYKQISTEVEASVLDILRSGRYIGGATVAQFEQEFADYIGTTHGIGCNSGTDALYLALRALNIGEGDEVITTPFTFIATTEIVVRTGATPVLVDIDESFNFDLDRVKAAITPKTKAILPVHLFGHPVNMTQLMEIAQAHNLYVIEDCAQATGAEWAGQKVGCIGHVGCFSFFPTKNLGACGDGGAMVTNDPAIAKTLRVLKEHGMTSRYHHEETGINSRLDALQAAILSIKLRHLDTWNQGRAQVAERYEQLLSMVPGIQLPAQSLEGKEVWNQYTIRINNGGQPGATVRDRVRNQLQERGISSMVYYPIPLHLQPVYKTLGYRPGQLPHAERAADEVLSLPMYPELSLEEQQQIAYGLKDSLSLREKVAS</sequence>
<dbReference type="InterPro" id="IPR015421">
    <property type="entry name" value="PyrdxlP-dep_Trfase_major"/>
</dbReference>
<comment type="similarity">
    <text evidence="2 5">Belongs to the DegT/DnrJ/EryC1 family.</text>
</comment>
<dbReference type="CDD" id="cd00616">
    <property type="entry name" value="AHBA_syn"/>
    <property type="match status" value="1"/>
</dbReference>
<dbReference type="InterPro" id="IPR015424">
    <property type="entry name" value="PyrdxlP-dep_Trfase"/>
</dbReference>
<name>A0A8J7B7X1_9CYAN</name>
<comment type="caution">
    <text evidence="6">The sequence shown here is derived from an EMBL/GenBank/DDBJ whole genome shotgun (WGS) entry which is preliminary data.</text>
</comment>
<feature type="active site" description="Proton acceptor" evidence="3">
    <location>
        <position position="186"/>
    </location>
</feature>
<evidence type="ECO:0000313" key="7">
    <source>
        <dbReference type="Proteomes" id="UP000654482"/>
    </source>
</evidence>
<keyword evidence="1 4" id="KW-0663">Pyridoxal phosphate</keyword>
<organism evidence="6 7">
    <name type="scientific">Lusitaniella coriacea LEGE 07157</name>
    <dbReference type="NCBI Taxonomy" id="945747"/>
    <lineage>
        <taxon>Bacteria</taxon>
        <taxon>Bacillati</taxon>
        <taxon>Cyanobacteriota</taxon>
        <taxon>Cyanophyceae</taxon>
        <taxon>Spirulinales</taxon>
        <taxon>Lusitaniellaceae</taxon>
        <taxon>Lusitaniella</taxon>
    </lineage>
</organism>
<evidence type="ECO:0000256" key="2">
    <source>
        <dbReference type="ARBA" id="ARBA00037999"/>
    </source>
</evidence>
<keyword evidence="6" id="KW-0032">Aminotransferase</keyword>
<evidence type="ECO:0000256" key="3">
    <source>
        <dbReference type="PIRSR" id="PIRSR000390-1"/>
    </source>
</evidence>